<dbReference type="OrthoDB" id="17199at2759"/>
<accession>A0A8B7NAF4</accession>
<comment type="subcellular location">
    <subcellularLocation>
        <location evidence="2">Mitochondrion intermembrane space</location>
    </subcellularLocation>
</comment>
<dbReference type="PROSITE" id="PS51324">
    <property type="entry name" value="ERV_ALR"/>
    <property type="match status" value="1"/>
</dbReference>
<dbReference type="GO" id="GO:0005758">
    <property type="term" value="C:mitochondrial intermembrane space"/>
    <property type="evidence" value="ECO:0007669"/>
    <property type="project" value="UniProtKB-SubCell"/>
</dbReference>
<proteinExistence type="predicted"/>
<reference evidence="13" key="1">
    <citation type="submission" date="2025-08" db="UniProtKB">
        <authorList>
            <consortium name="RefSeq"/>
        </authorList>
    </citation>
    <scope>IDENTIFICATION</scope>
    <source>
        <tissue evidence="13">Whole organism</tissue>
    </source>
</reference>
<keyword evidence="4 9" id="KW-0274">FAD</keyword>
<dbReference type="Gene3D" id="1.20.120.310">
    <property type="entry name" value="ERV/ALR sulfhydryl oxidase domain"/>
    <property type="match status" value="1"/>
</dbReference>
<dbReference type="AlphaFoldDB" id="A0A8B7NAF4"/>
<organism evidence="12 13">
    <name type="scientific">Hyalella azteca</name>
    <name type="common">Amphipod</name>
    <dbReference type="NCBI Taxonomy" id="294128"/>
    <lineage>
        <taxon>Eukaryota</taxon>
        <taxon>Metazoa</taxon>
        <taxon>Ecdysozoa</taxon>
        <taxon>Arthropoda</taxon>
        <taxon>Crustacea</taxon>
        <taxon>Multicrustacea</taxon>
        <taxon>Malacostraca</taxon>
        <taxon>Eumalacostraca</taxon>
        <taxon>Peracarida</taxon>
        <taxon>Amphipoda</taxon>
        <taxon>Senticaudata</taxon>
        <taxon>Talitrida</taxon>
        <taxon>Talitroidea</taxon>
        <taxon>Hyalellidae</taxon>
        <taxon>Hyalella</taxon>
    </lineage>
</organism>
<feature type="compositionally biased region" description="Polar residues" evidence="10">
    <location>
        <begin position="51"/>
        <end position="62"/>
    </location>
</feature>
<evidence type="ECO:0000256" key="4">
    <source>
        <dbReference type="ARBA" id="ARBA00022827"/>
    </source>
</evidence>
<evidence type="ECO:0000256" key="6">
    <source>
        <dbReference type="ARBA" id="ARBA00023128"/>
    </source>
</evidence>
<dbReference type="RefSeq" id="XP_018010572.1">
    <property type="nucleotide sequence ID" value="XM_018155083.2"/>
</dbReference>
<evidence type="ECO:0000313" key="12">
    <source>
        <dbReference type="Proteomes" id="UP000694843"/>
    </source>
</evidence>
<dbReference type="Pfam" id="PF04777">
    <property type="entry name" value="Evr1_Alr"/>
    <property type="match status" value="1"/>
</dbReference>
<keyword evidence="12" id="KW-1185">Reference proteome</keyword>
<dbReference type="GO" id="GO:0050660">
    <property type="term" value="F:flavin adenine dinucleotide binding"/>
    <property type="evidence" value="ECO:0007669"/>
    <property type="project" value="TreeGrafter"/>
</dbReference>
<keyword evidence="7" id="KW-1015">Disulfide bond</keyword>
<evidence type="ECO:0000256" key="1">
    <source>
        <dbReference type="ARBA" id="ARBA00001974"/>
    </source>
</evidence>
<evidence type="ECO:0000256" key="7">
    <source>
        <dbReference type="ARBA" id="ARBA00023157"/>
    </source>
</evidence>
<evidence type="ECO:0000256" key="3">
    <source>
        <dbReference type="ARBA" id="ARBA00022630"/>
    </source>
</evidence>
<dbReference type="CTD" id="32991"/>
<dbReference type="PANTHER" id="PTHR12645:SF0">
    <property type="entry name" value="FAD-LINKED SULFHYDRYL OXIDASE ALR"/>
    <property type="match status" value="1"/>
</dbReference>
<dbReference type="SUPFAM" id="SSF69000">
    <property type="entry name" value="FAD-dependent thiol oxidase"/>
    <property type="match status" value="1"/>
</dbReference>
<comment type="catalytic activity">
    <reaction evidence="8 9">
        <text>2 R'C(R)SH + O2 = R'C(R)S-S(R)CR' + H2O2</text>
        <dbReference type="Rhea" id="RHEA:17357"/>
        <dbReference type="ChEBI" id="CHEBI:15379"/>
        <dbReference type="ChEBI" id="CHEBI:16240"/>
        <dbReference type="ChEBI" id="CHEBI:16520"/>
        <dbReference type="ChEBI" id="CHEBI:17412"/>
        <dbReference type="EC" id="1.8.3.2"/>
    </reaction>
</comment>
<sequence length="189" mass="21059">MTSIGENDSNVSKKPCRSCMDFKSWMKQQRQSQTTTSGKDNAASASSSSANTIPTSETSGNDSQKDEPTLYGMAAKEGCPADVMSLGRGSWRLLHTLAANYPDAPTEEEKQNVTQFIELFSRVYPCPPCAQDFREWLGSNPPDVRSGPMLSQFFCRAHNEVNRKLNKKEFDCKLVDERWKLGWKDGSCG</sequence>
<gene>
    <name evidence="13" type="primary">LOC108667969</name>
</gene>
<evidence type="ECO:0000256" key="2">
    <source>
        <dbReference type="ARBA" id="ARBA00004569"/>
    </source>
</evidence>
<dbReference type="InterPro" id="IPR039799">
    <property type="entry name" value="ALR/ERV"/>
</dbReference>
<name>A0A8B7NAF4_HYAAZ</name>
<feature type="domain" description="ERV/ALR sulfhydryl oxidase" evidence="11">
    <location>
        <begin position="79"/>
        <end position="179"/>
    </location>
</feature>
<comment type="cofactor">
    <cofactor evidence="1 9">
        <name>FAD</name>
        <dbReference type="ChEBI" id="CHEBI:57692"/>
    </cofactor>
</comment>
<evidence type="ECO:0000259" key="11">
    <source>
        <dbReference type="PROSITE" id="PS51324"/>
    </source>
</evidence>
<keyword evidence="3 9" id="KW-0285">Flavoprotein</keyword>
<dbReference type="GeneID" id="108667969"/>
<dbReference type="KEGG" id="hazt:108667969"/>
<keyword evidence="5 9" id="KW-0560">Oxidoreductase</keyword>
<dbReference type="FunFam" id="1.20.120.310:FF:000003">
    <property type="entry name" value="Sulfhydryl oxidase"/>
    <property type="match status" value="1"/>
</dbReference>
<evidence type="ECO:0000256" key="9">
    <source>
        <dbReference type="RuleBase" id="RU371123"/>
    </source>
</evidence>
<dbReference type="InterPro" id="IPR017905">
    <property type="entry name" value="ERV/ALR_sulphydryl_oxidase"/>
</dbReference>
<protein>
    <recommendedName>
        <fullName evidence="9">Sulfhydryl oxidase</fullName>
        <ecNumber evidence="9">1.8.3.2</ecNumber>
    </recommendedName>
</protein>
<feature type="region of interest" description="Disordered" evidence="10">
    <location>
        <begin position="22"/>
        <end position="68"/>
    </location>
</feature>
<evidence type="ECO:0000313" key="13">
    <source>
        <dbReference type="RefSeq" id="XP_018010572.1"/>
    </source>
</evidence>
<feature type="compositionally biased region" description="Polar residues" evidence="10">
    <location>
        <begin position="26"/>
        <end position="39"/>
    </location>
</feature>
<dbReference type="EC" id="1.8.3.2" evidence="9"/>
<keyword evidence="6" id="KW-0496">Mitochondrion</keyword>
<evidence type="ECO:0000256" key="5">
    <source>
        <dbReference type="ARBA" id="ARBA00023002"/>
    </source>
</evidence>
<dbReference type="OMA" id="TWMCEAH"/>
<evidence type="ECO:0000256" key="8">
    <source>
        <dbReference type="ARBA" id="ARBA00048864"/>
    </source>
</evidence>
<dbReference type="PANTHER" id="PTHR12645">
    <property type="entry name" value="ALR/ERV"/>
    <property type="match status" value="1"/>
</dbReference>
<dbReference type="GO" id="GO:0016971">
    <property type="term" value="F:flavin-dependent sulfhydryl oxidase activity"/>
    <property type="evidence" value="ECO:0007669"/>
    <property type="project" value="InterPro"/>
</dbReference>
<evidence type="ECO:0000256" key="10">
    <source>
        <dbReference type="SAM" id="MobiDB-lite"/>
    </source>
</evidence>
<dbReference type="Proteomes" id="UP000694843">
    <property type="component" value="Unplaced"/>
</dbReference>
<dbReference type="InterPro" id="IPR036774">
    <property type="entry name" value="ERV/ALR_sulphydryl_oxid_sf"/>
</dbReference>